<dbReference type="STRING" id="1045774.SAMN05421872_11214"/>
<feature type="transmembrane region" description="Helical" evidence="9">
    <location>
        <begin position="449"/>
        <end position="469"/>
    </location>
</feature>
<dbReference type="InterPro" id="IPR048631">
    <property type="entry name" value="SecD_1st"/>
</dbReference>
<organism evidence="14 15">
    <name type="scientific">Nocardioides lianchengensis</name>
    <dbReference type="NCBI Taxonomy" id="1045774"/>
    <lineage>
        <taxon>Bacteria</taxon>
        <taxon>Bacillati</taxon>
        <taxon>Actinomycetota</taxon>
        <taxon>Actinomycetes</taxon>
        <taxon>Propionibacteriales</taxon>
        <taxon>Nocardioidaceae</taxon>
        <taxon>Nocardioides</taxon>
    </lineage>
</organism>
<dbReference type="NCBIfam" id="TIGR00916">
    <property type="entry name" value="2A0604s01"/>
    <property type="match status" value="1"/>
</dbReference>
<comment type="subcellular location">
    <subcellularLocation>
        <location evidence="1 9">Cell membrane</location>
        <topology evidence="1 9">Multi-pass membrane protein</topology>
    </subcellularLocation>
</comment>
<evidence type="ECO:0000256" key="6">
    <source>
        <dbReference type="ARBA" id="ARBA00022989"/>
    </source>
</evidence>
<evidence type="ECO:0000256" key="9">
    <source>
        <dbReference type="HAMAP-Rule" id="MF_01463"/>
    </source>
</evidence>
<dbReference type="Proteomes" id="UP000199034">
    <property type="component" value="Unassembled WGS sequence"/>
</dbReference>
<dbReference type="InterPro" id="IPR055344">
    <property type="entry name" value="SecD_SecF_C_bact"/>
</dbReference>
<evidence type="ECO:0000256" key="1">
    <source>
        <dbReference type="ARBA" id="ARBA00004651"/>
    </source>
</evidence>
<feature type="region of interest" description="Disordered" evidence="10">
    <location>
        <begin position="124"/>
        <end position="238"/>
    </location>
</feature>
<feature type="compositionally biased region" description="Low complexity" evidence="10">
    <location>
        <begin position="133"/>
        <end position="177"/>
    </location>
</feature>
<keyword evidence="6 9" id="KW-1133">Transmembrane helix</keyword>
<comment type="subunit">
    <text evidence="9">Forms a complex with SecF. Part of the essential Sec protein translocation apparatus which comprises SecA, SecYEG and auxiliary proteins SecDF. Other proteins may also be involved.</text>
</comment>
<dbReference type="RefSeq" id="WP_090860042.1">
    <property type="nucleotide sequence ID" value="NZ_FMZM01000012.1"/>
</dbReference>
<feature type="transmembrane region" description="Helical" evidence="9">
    <location>
        <begin position="529"/>
        <end position="546"/>
    </location>
</feature>
<dbReference type="EMBL" id="FMZM01000012">
    <property type="protein sequence ID" value="SDD88728.1"/>
    <property type="molecule type" value="Genomic_DNA"/>
</dbReference>
<dbReference type="OrthoDB" id="5240379at2"/>
<comment type="function">
    <text evidence="9">Part of the Sec protein translocase complex. Interacts with the SecYEG preprotein conducting channel. SecDF uses the proton motive force (PMF) to complete protein translocation after the ATP-dependent function of SecA.</text>
</comment>
<evidence type="ECO:0000259" key="12">
    <source>
        <dbReference type="Pfam" id="PF21760"/>
    </source>
</evidence>
<feature type="compositionally biased region" description="Low complexity" evidence="10">
    <location>
        <begin position="190"/>
        <end position="232"/>
    </location>
</feature>
<gene>
    <name evidence="9" type="primary">secD</name>
    <name evidence="14" type="ORF">SAMN05421872_11214</name>
</gene>
<dbReference type="InterPro" id="IPR054384">
    <property type="entry name" value="SecDF_P1_head"/>
</dbReference>
<evidence type="ECO:0000259" key="13">
    <source>
        <dbReference type="Pfam" id="PF22599"/>
    </source>
</evidence>
<evidence type="ECO:0000256" key="5">
    <source>
        <dbReference type="ARBA" id="ARBA00022927"/>
    </source>
</evidence>
<evidence type="ECO:0000256" key="4">
    <source>
        <dbReference type="ARBA" id="ARBA00022692"/>
    </source>
</evidence>
<dbReference type="PANTHER" id="PTHR30081">
    <property type="entry name" value="PROTEIN-EXPORT MEMBRANE PROTEIN SEC"/>
    <property type="match status" value="1"/>
</dbReference>
<dbReference type="AlphaFoldDB" id="A0A1G6YEB7"/>
<feature type="transmembrane region" description="Helical" evidence="9">
    <location>
        <begin position="12"/>
        <end position="33"/>
    </location>
</feature>
<dbReference type="Pfam" id="PF21760">
    <property type="entry name" value="SecD_1st"/>
    <property type="match status" value="1"/>
</dbReference>
<dbReference type="InterPro" id="IPR048634">
    <property type="entry name" value="SecD_SecF_C"/>
</dbReference>
<dbReference type="HAMAP" id="MF_01463_B">
    <property type="entry name" value="SecD_B"/>
    <property type="match status" value="1"/>
</dbReference>
<dbReference type="Gene3D" id="3.30.70.3220">
    <property type="match status" value="1"/>
</dbReference>
<dbReference type="Pfam" id="PF02355">
    <property type="entry name" value="SecD_SecF_C"/>
    <property type="match status" value="1"/>
</dbReference>
<feature type="domain" description="Protein translocase subunit SecDF P1" evidence="12">
    <location>
        <begin position="61"/>
        <end position="119"/>
    </location>
</feature>
<keyword evidence="8 9" id="KW-0472">Membrane</keyword>
<keyword evidence="3 9" id="KW-1003">Cell membrane</keyword>
<dbReference type="InterPro" id="IPR022813">
    <property type="entry name" value="SecD/SecF_arch_bac"/>
</dbReference>
<evidence type="ECO:0000256" key="7">
    <source>
        <dbReference type="ARBA" id="ARBA00023010"/>
    </source>
</evidence>
<feature type="transmembrane region" description="Helical" evidence="9">
    <location>
        <begin position="422"/>
        <end position="442"/>
    </location>
</feature>
<feature type="domain" description="SecDF P1 head subdomain" evidence="13">
    <location>
        <begin position="298"/>
        <end position="402"/>
    </location>
</feature>
<evidence type="ECO:0000256" key="2">
    <source>
        <dbReference type="ARBA" id="ARBA00022448"/>
    </source>
</evidence>
<dbReference type="Gene3D" id="1.20.1640.10">
    <property type="entry name" value="Multidrug efflux transporter AcrB transmembrane domain"/>
    <property type="match status" value="1"/>
</dbReference>
<evidence type="ECO:0000259" key="11">
    <source>
        <dbReference type="Pfam" id="PF02355"/>
    </source>
</evidence>
<evidence type="ECO:0000256" key="3">
    <source>
        <dbReference type="ARBA" id="ARBA00022475"/>
    </source>
</evidence>
<dbReference type="GO" id="GO:0015450">
    <property type="term" value="F:protein-transporting ATPase activity"/>
    <property type="evidence" value="ECO:0007669"/>
    <property type="project" value="InterPro"/>
</dbReference>
<keyword evidence="15" id="KW-1185">Reference proteome</keyword>
<dbReference type="GO" id="GO:0065002">
    <property type="term" value="P:intracellular protein transmembrane transport"/>
    <property type="evidence" value="ECO:0007669"/>
    <property type="project" value="UniProtKB-UniRule"/>
</dbReference>
<keyword evidence="2 9" id="KW-0813">Transport</keyword>
<feature type="transmembrane region" description="Helical" evidence="9">
    <location>
        <begin position="481"/>
        <end position="500"/>
    </location>
</feature>
<dbReference type="SUPFAM" id="SSF82866">
    <property type="entry name" value="Multidrug efflux transporter AcrB transmembrane domain"/>
    <property type="match status" value="1"/>
</dbReference>
<dbReference type="Gene3D" id="3.30.1360.200">
    <property type="match status" value="1"/>
</dbReference>
<name>A0A1G6YEB7_9ACTN</name>
<keyword evidence="7 9" id="KW-0811">Translocation</keyword>
<protein>
    <recommendedName>
        <fullName evidence="9">Protein translocase subunit SecD</fullName>
    </recommendedName>
</protein>
<feature type="domain" description="Protein export membrane protein SecD/SecF C-terminal" evidence="11">
    <location>
        <begin position="409"/>
        <end position="580"/>
    </location>
</feature>
<evidence type="ECO:0000256" key="8">
    <source>
        <dbReference type="ARBA" id="ARBA00023136"/>
    </source>
</evidence>
<feature type="transmembrane region" description="Helical" evidence="9">
    <location>
        <begin position="552"/>
        <end position="571"/>
    </location>
</feature>
<proteinExistence type="inferred from homology"/>
<dbReference type="Pfam" id="PF22599">
    <property type="entry name" value="SecDF_P1_head"/>
    <property type="match status" value="1"/>
</dbReference>
<evidence type="ECO:0000313" key="14">
    <source>
        <dbReference type="EMBL" id="SDD88728.1"/>
    </source>
</evidence>
<sequence length="610" mass="62750">MARSTAARPGRTLVVFFLGVAILYGLVALGGTWKPSLGLDLEGGARITLQANGNPSAENLEEARQIIDQRVNGSGVAEADVTVQGGQFVVVEVPGDVENRRQLEETVKRQAQLRFRLVACSESGGGCTGAATDPSLDPNLDLPDGSTVVPGDGTATDAPTDAPAATPSEPAASPSGANRPPVGFARTDETPAPSDAPTDAASPSAPAESPSGSTTADPSAPADPSASASATPQVAEYDGPKAGQTEELLAWQNAPDQASIDAYNAFTCPTDGTPVSLVDDPERPIVSCEVDEDTGAAEKMLLSAAVVEGTDLKDASYGTPQQGTGWVVTLSIGGKGESAFEAVSRALLPTEQRFAIVLDGQVISALGFDGVIPNGEAQISGDFKESEADSLATSLRFGALPIAFDRDVTVEDIGPSLAGDQLNAGLVAGGFGLGLVMLYCLLYYRGLGLVVFGSLGVAAAMSYALVLLLSKTAGFTLTLPGIAGFIIAVGVTADSFILFFERIRDEMREGKSMRVAVETGWKRAKVTRLAANVVSLLSAAVLYIFATGVVKGFGFALGLSTLIDLAVLFWFTKPLVSYLAKYKFFNGGGKLSGLSKETLGMDAAPAGGKA</sequence>
<keyword evidence="5 9" id="KW-0653">Protein transport</keyword>
<dbReference type="NCBIfam" id="TIGR01129">
    <property type="entry name" value="secD"/>
    <property type="match status" value="1"/>
</dbReference>
<accession>A0A1G6YEB7</accession>
<reference evidence="14 15" key="1">
    <citation type="submission" date="2016-10" db="EMBL/GenBank/DDBJ databases">
        <authorList>
            <person name="de Groot N.N."/>
        </authorList>
    </citation>
    <scope>NUCLEOTIDE SEQUENCE [LARGE SCALE GENOMIC DNA]</scope>
    <source>
        <strain evidence="14 15">CGMCC 4.6858</strain>
    </source>
</reference>
<dbReference type="InterPro" id="IPR005791">
    <property type="entry name" value="SecD"/>
</dbReference>
<keyword evidence="4 9" id="KW-0812">Transmembrane</keyword>
<comment type="similarity">
    <text evidence="9">Belongs to the SecD/SecF family. SecD subfamily.</text>
</comment>
<dbReference type="GO" id="GO:0006605">
    <property type="term" value="P:protein targeting"/>
    <property type="evidence" value="ECO:0007669"/>
    <property type="project" value="UniProtKB-UniRule"/>
</dbReference>
<dbReference type="GO" id="GO:0005886">
    <property type="term" value="C:plasma membrane"/>
    <property type="evidence" value="ECO:0007669"/>
    <property type="project" value="UniProtKB-SubCell"/>
</dbReference>
<evidence type="ECO:0000256" key="10">
    <source>
        <dbReference type="SAM" id="MobiDB-lite"/>
    </source>
</evidence>
<dbReference type="GO" id="GO:0043952">
    <property type="term" value="P:protein transport by the Sec complex"/>
    <property type="evidence" value="ECO:0007669"/>
    <property type="project" value="UniProtKB-UniRule"/>
</dbReference>
<dbReference type="PANTHER" id="PTHR30081:SF1">
    <property type="entry name" value="PROTEIN TRANSLOCASE SUBUNIT SECD"/>
    <property type="match status" value="1"/>
</dbReference>
<evidence type="ECO:0000313" key="15">
    <source>
        <dbReference type="Proteomes" id="UP000199034"/>
    </source>
</evidence>